<dbReference type="WBParaSite" id="PSAMB.scaffold8544size6102.g31505.t1">
    <property type="protein sequence ID" value="PSAMB.scaffold8544size6102.g31505.t1"/>
    <property type="gene ID" value="PSAMB.scaffold8544size6102.g31505"/>
</dbReference>
<reference evidence="3" key="1">
    <citation type="submission" date="2022-11" db="UniProtKB">
        <authorList>
            <consortium name="WormBaseParasite"/>
        </authorList>
    </citation>
    <scope>IDENTIFICATION</scope>
</reference>
<evidence type="ECO:0000313" key="3">
    <source>
        <dbReference type="WBParaSite" id="PSAMB.scaffold8544size6102.g31505.t1"/>
    </source>
</evidence>
<organism evidence="2 3">
    <name type="scientific">Plectus sambesii</name>
    <dbReference type="NCBI Taxonomy" id="2011161"/>
    <lineage>
        <taxon>Eukaryota</taxon>
        <taxon>Metazoa</taxon>
        <taxon>Ecdysozoa</taxon>
        <taxon>Nematoda</taxon>
        <taxon>Chromadorea</taxon>
        <taxon>Plectida</taxon>
        <taxon>Plectina</taxon>
        <taxon>Plectoidea</taxon>
        <taxon>Plectidae</taxon>
        <taxon>Plectus</taxon>
    </lineage>
</organism>
<evidence type="ECO:0000256" key="1">
    <source>
        <dbReference type="SAM" id="SignalP"/>
    </source>
</evidence>
<feature type="chain" id="PRO_5037180651" evidence="1">
    <location>
        <begin position="24"/>
        <end position="91"/>
    </location>
</feature>
<keyword evidence="2" id="KW-1185">Reference proteome</keyword>
<sequence>MNAIQLALISFLLISARFEIADAKLTPMSNYWKPISHNRFGDYYQCRKPCIEDEECGKEVGICGFCCEIRLVCVRSYEKLYRPWPLSNKLA</sequence>
<feature type="signal peptide" evidence="1">
    <location>
        <begin position="1"/>
        <end position="23"/>
    </location>
</feature>
<keyword evidence="1" id="KW-0732">Signal</keyword>
<evidence type="ECO:0000313" key="2">
    <source>
        <dbReference type="Proteomes" id="UP000887566"/>
    </source>
</evidence>
<dbReference type="AlphaFoldDB" id="A0A914XM70"/>
<protein>
    <submittedName>
        <fullName evidence="3">Uncharacterized protein</fullName>
    </submittedName>
</protein>
<proteinExistence type="predicted"/>
<dbReference type="Proteomes" id="UP000887566">
    <property type="component" value="Unplaced"/>
</dbReference>
<accession>A0A914XM70</accession>
<name>A0A914XM70_9BILA</name>